<reference evidence="1" key="4">
    <citation type="submission" date="2019-03" db="UniProtKB">
        <authorList>
            <consortium name="EnsemblPlants"/>
        </authorList>
    </citation>
    <scope>IDENTIFICATION</scope>
</reference>
<dbReference type="PANTHER" id="PTHR31126">
    <property type="entry name" value="TYROSINE-PROTEIN PHOSPHATASE"/>
    <property type="match status" value="1"/>
</dbReference>
<dbReference type="GO" id="GO:0005737">
    <property type="term" value="C:cytoplasm"/>
    <property type="evidence" value="ECO:0007669"/>
    <property type="project" value="TreeGrafter"/>
</dbReference>
<reference evidence="1" key="3">
    <citation type="journal article" date="2017" name="Nature">
        <title>Genome sequence of the progenitor of the wheat D genome Aegilops tauschii.</title>
        <authorList>
            <person name="Luo M.C."/>
            <person name="Gu Y.Q."/>
            <person name="Puiu D."/>
            <person name="Wang H."/>
            <person name="Twardziok S.O."/>
            <person name="Deal K.R."/>
            <person name="Huo N."/>
            <person name="Zhu T."/>
            <person name="Wang L."/>
            <person name="Wang Y."/>
            <person name="McGuire P.E."/>
            <person name="Liu S."/>
            <person name="Long H."/>
            <person name="Ramasamy R.K."/>
            <person name="Rodriguez J.C."/>
            <person name="Van S.L."/>
            <person name="Yuan L."/>
            <person name="Wang Z."/>
            <person name="Xia Z."/>
            <person name="Xiao L."/>
            <person name="Anderson O.D."/>
            <person name="Ouyang S."/>
            <person name="Liang Y."/>
            <person name="Zimin A.V."/>
            <person name="Pertea G."/>
            <person name="Qi P."/>
            <person name="Bennetzen J.L."/>
            <person name="Dai X."/>
            <person name="Dawson M.W."/>
            <person name="Muller H.G."/>
            <person name="Kugler K."/>
            <person name="Rivarola-Duarte L."/>
            <person name="Spannagl M."/>
            <person name="Mayer K.F.X."/>
            <person name="Lu F.H."/>
            <person name="Bevan M.W."/>
            <person name="Leroy P."/>
            <person name="Li P."/>
            <person name="You F.M."/>
            <person name="Sun Q."/>
            <person name="Liu Z."/>
            <person name="Lyons E."/>
            <person name="Wicker T."/>
            <person name="Salzberg S.L."/>
            <person name="Devos K.M."/>
            <person name="Dvorak J."/>
        </authorList>
    </citation>
    <scope>NUCLEOTIDE SEQUENCE [LARGE SCALE GENOMIC DNA]</scope>
    <source>
        <strain evidence="1">cv. AL8/78</strain>
    </source>
</reference>
<dbReference type="Gene3D" id="3.90.190.10">
    <property type="entry name" value="Protein tyrosine phosphatase superfamily"/>
    <property type="match status" value="1"/>
</dbReference>
<name>A0A453R313_AEGTS</name>
<keyword evidence="2" id="KW-1185">Reference proteome</keyword>
<organism evidence="1 2">
    <name type="scientific">Aegilops tauschii subsp. strangulata</name>
    <name type="common">Goatgrass</name>
    <dbReference type="NCBI Taxonomy" id="200361"/>
    <lineage>
        <taxon>Eukaryota</taxon>
        <taxon>Viridiplantae</taxon>
        <taxon>Streptophyta</taxon>
        <taxon>Embryophyta</taxon>
        <taxon>Tracheophyta</taxon>
        <taxon>Spermatophyta</taxon>
        <taxon>Magnoliopsida</taxon>
        <taxon>Liliopsida</taxon>
        <taxon>Poales</taxon>
        <taxon>Poaceae</taxon>
        <taxon>BOP clade</taxon>
        <taxon>Pooideae</taxon>
        <taxon>Triticodae</taxon>
        <taxon>Triticeae</taxon>
        <taxon>Triticinae</taxon>
        <taxon>Aegilops</taxon>
    </lineage>
</organism>
<dbReference type="SUPFAM" id="SSF52799">
    <property type="entry name" value="(Phosphotyrosine protein) phosphatases II"/>
    <property type="match status" value="1"/>
</dbReference>
<reference evidence="1" key="5">
    <citation type="journal article" date="2021" name="G3 (Bethesda)">
        <title>Aegilops tauschii genome assembly Aet v5.0 features greater sequence contiguity and improved annotation.</title>
        <authorList>
            <person name="Wang L."/>
            <person name="Zhu T."/>
            <person name="Rodriguez J.C."/>
            <person name="Deal K.R."/>
            <person name="Dubcovsky J."/>
            <person name="McGuire P.E."/>
            <person name="Lux T."/>
            <person name="Spannagl M."/>
            <person name="Mayer K.F.X."/>
            <person name="Baldrich P."/>
            <person name="Meyers B.C."/>
            <person name="Huo N."/>
            <person name="Gu Y.Q."/>
            <person name="Zhou H."/>
            <person name="Devos K.M."/>
            <person name="Bennetzen J.L."/>
            <person name="Unver T."/>
            <person name="Budak H."/>
            <person name="Gulick P.J."/>
            <person name="Galiba G."/>
            <person name="Kalapos B."/>
            <person name="Nelson D.R."/>
            <person name="Li P."/>
            <person name="You F.M."/>
            <person name="Luo M.C."/>
            <person name="Dvorak J."/>
        </authorList>
    </citation>
    <scope>NUCLEOTIDE SEQUENCE [LARGE SCALE GENOMIC DNA]</scope>
    <source>
        <strain evidence="1">cv. AL8/78</strain>
    </source>
</reference>
<sequence>MLGLTMPETLLLQEPFVEIPDEKIREALKVVLDVRNQPLLIHCKRGKVSLITFHFKLCSWYFKSIAFYLLTVQYFVCICSTELDVSSVA</sequence>
<accession>A0A453R313</accession>
<dbReference type="Pfam" id="PF03162">
    <property type="entry name" value="Y_phosphatase2"/>
    <property type="match status" value="1"/>
</dbReference>
<reference evidence="2" key="1">
    <citation type="journal article" date="2014" name="Science">
        <title>Ancient hybridizations among the ancestral genomes of bread wheat.</title>
        <authorList>
            <consortium name="International Wheat Genome Sequencing Consortium,"/>
            <person name="Marcussen T."/>
            <person name="Sandve S.R."/>
            <person name="Heier L."/>
            <person name="Spannagl M."/>
            <person name="Pfeifer M."/>
            <person name="Jakobsen K.S."/>
            <person name="Wulff B.B."/>
            <person name="Steuernagel B."/>
            <person name="Mayer K.F."/>
            <person name="Olsen O.A."/>
        </authorList>
    </citation>
    <scope>NUCLEOTIDE SEQUENCE [LARGE SCALE GENOMIC DNA]</scope>
    <source>
        <strain evidence="2">cv. AL8/78</strain>
    </source>
</reference>
<dbReference type="EnsemblPlants" id="AET7Gv20440300.4">
    <property type="protein sequence ID" value="AET7Gv20440300.4"/>
    <property type="gene ID" value="AET7Gv20440300"/>
</dbReference>
<dbReference type="AlphaFoldDB" id="A0A453R313"/>
<dbReference type="Proteomes" id="UP000015105">
    <property type="component" value="Chromosome 7D"/>
</dbReference>
<evidence type="ECO:0000313" key="2">
    <source>
        <dbReference type="Proteomes" id="UP000015105"/>
    </source>
</evidence>
<protein>
    <submittedName>
        <fullName evidence="1">Uncharacterized protein</fullName>
    </submittedName>
</protein>
<dbReference type="InterPro" id="IPR004861">
    <property type="entry name" value="Siw14-like"/>
</dbReference>
<dbReference type="Gramene" id="AET7Gv20440300.4">
    <property type="protein sequence ID" value="AET7Gv20440300.4"/>
    <property type="gene ID" value="AET7Gv20440300"/>
</dbReference>
<dbReference type="PANTHER" id="PTHR31126:SF48">
    <property type="entry name" value="INOSITOL PHOSPHATASE SIW14"/>
    <property type="match status" value="1"/>
</dbReference>
<proteinExistence type="predicted"/>
<reference evidence="2" key="2">
    <citation type="journal article" date="2017" name="Nat. Plants">
        <title>The Aegilops tauschii genome reveals multiple impacts of transposons.</title>
        <authorList>
            <person name="Zhao G."/>
            <person name="Zou C."/>
            <person name="Li K."/>
            <person name="Wang K."/>
            <person name="Li T."/>
            <person name="Gao L."/>
            <person name="Zhang X."/>
            <person name="Wang H."/>
            <person name="Yang Z."/>
            <person name="Liu X."/>
            <person name="Jiang W."/>
            <person name="Mao L."/>
            <person name="Kong X."/>
            <person name="Jiao Y."/>
            <person name="Jia J."/>
        </authorList>
    </citation>
    <scope>NUCLEOTIDE SEQUENCE [LARGE SCALE GENOMIC DNA]</scope>
    <source>
        <strain evidence="2">cv. AL8/78</strain>
    </source>
</reference>
<evidence type="ECO:0000313" key="1">
    <source>
        <dbReference type="EnsemblPlants" id="AET7Gv20440300.4"/>
    </source>
</evidence>
<dbReference type="InterPro" id="IPR029021">
    <property type="entry name" value="Prot-tyrosine_phosphatase-like"/>
</dbReference>
<dbReference type="GO" id="GO:0016791">
    <property type="term" value="F:phosphatase activity"/>
    <property type="evidence" value="ECO:0007669"/>
    <property type="project" value="TreeGrafter"/>
</dbReference>